<organism evidence="1 2">
    <name type="scientific">Ceraceosorus bombacis</name>
    <dbReference type="NCBI Taxonomy" id="401625"/>
    <lineage>
        <taxon>Eukaryota</taxon>
        <taxon>Fungi</taxon>
        <taxon>Dikarya</taxon>
        <taxon>Basidiomycota</taxon>
        <taxon>Ustilaginomycotina</taxon>
        <taxon>Exobasidiomycetes</taxon>
        <taxon>Ceraceosorales</taxon>
        <taxon>Ceraceosoraceae</taxon>
        <taxon>Ceraceosorus</taxon>
    </lineage>
</organism>
<reference evidence="2" key="1">
    <citation type="submission" date="2014-09" db="EMBL/GenBank/DDBJ databases">
        <authorList>
            <person name="Sharma Rahul"/>
            <person name="Thines Marco"/>
        </authorList>
    </citation>
    <scope>NUCLEOTIDE SEQUENCE [LARGE SCALE GENOMIC DNA]</scope>
</reference>
<proteinExistence type="predicted"/>
<keyword evidence="2" id="KW-1185">Reference proteome</keyword>
<accession>A0A0P1A4H7</accession>
<protein>
    <submittedName>
        <fullName evidence="1">Uncharacterized protein</fullName>
    </submittedName>
</protein>
<evidence type="ECO:0000313" key="1">
    <source>
        <dbReference type="EMBL" id="CEG19328.1"/>
    </source>
</evidence>
<dbReference type="AlphaFoldDB" id="A0A0P1A4H7"/>
<dbReference type="EMBL" id="CCYA01000137">
    <property type="protein sequence ID" value="CEG19328.1"/>
    <property type="molecule type" value="Genomic_DNA"/>
</dbReference>
<dbReference type="Proteomes" id="UP000054845">
    <property type="component" value="Unassembled WGS sequence"/>
</dbReference>
<evidence type="ECO:0000313" key="2">
    <source>
        <dbReference type="Proteomes" id="UP000054845"/>
    </source>
</evidence>
<name>A0A0P1A4H7_9BASI</name>
<sequence>MPANNKDYLPSVMLYLAAGIVERKENACPEQAQTKFDFDILFFSASNRNNGCKEFNPNTVPKAKMLSNITPYLRRSSLRRSKLRKSRNWQRRSPSDRLLEANRLLKEEEHNVDDDEE</sequence>